<feature type="chain" id="PRO_5047212490" evidence="1">
    <location>
        <begin position="20"/>
        <end position="294"/>
    </location>
</feature>
<evidence type="ECO:0000313" key="2">
    <source>
        <dbReference type="EMBL" id="MBS7229644.1"/>
    </source>
</evidence>
<feature type="signal peptide" evidence="1">
    <location>
        <begin position="1"/>
        <end position="19"/>
    </location>
</feature>
<organism evidence="2 3">
    <name type="scientific">Flavobacterium psychroterrae</name>
    <dbReference type="NCBI Taxonomy" id="2133767"/>
    <lineage>
        <taxon>Bacteria</taxon>
        <taxon>Pseudomonadati</taxon>
        <taxon>Bacteroidota</taxon>
        <taxon>Flavobacteriia</taxon>
        <taxon>Flavobacteriales</taxon>
        <taxon>Flavobacteriaceae</taxon>
        <taxon>Flavobacterium</taxon>
    </lineage>
</organism>
<sequence>MKNITYGIALIVTSFTTNAQVTLNADGPGEIGTYELITNAFAPGTKNGAVEAPDAIHPSFGRHITEVFDKDLNKNVFEFYAHVTNSPPDNEPVKGKTDRQRVEIKTYGPSPENLKGNTGETVQYKWCFKIPVGFKPTTSFTHIHQIKAVDGDDNLPIFTLTLRKMSDGVDKLELIYVKDKASKMNKYQSVNMSLFEGTWVEATETIKVGVQGSYAINIKKVSDGKTLMDYSNPTIQTIRSAYTSKTGKVYTSNAFIRPKWGIYRSLKDIANMRDEAIRFSDFSITEINSLPTVN</sequence>
<gene>
    <name evidence="2" type="ORF">KHA90_01290</name>
</gene>
<reference evidence="2 3" key="1">
    <citation type="journal article" date="2018" name="Int. J. Syst. Evol. Microbiol.">
        <title>Flavobacterium chryseum sp. nov. and Flavobacterium psychroterrae sp. nov., novel environmental bacteria isolated from Antarctica.</title>
        <authorList>
            <person name="Kralova S."/>
            <person name="Svec P."/>
            <person name="Busse H.J."/>
            <person name="Stankova E."/>
            <person name="Vaczi P."/>
            <person name="Sedlacek I."/>
        </authorList>
    </citation>
    <scope>NUCLEOTIDE SEQUENCE [LARGE SCALE GENOMIC DNA]</scope>
    <source>
        <strain evidence="2 3">CCM 8827</strain>
    </source>
</reference>
<comment type="caution">
    <text evidence="2">The sequence shown here is derived from an EMBL/GenBank/DDBJ whole genome shotgun (WGS) entry which is preliminary data.</text>
</comment>
<dbReference type="Proteomes" id="UP000722625">
    <property type="component" value="Unassembled WGS sequence"/>
</dbReference>
<accession>A0ABS5P5W9</accession>
<proteinExistence type="predicted"/>
<dbReference type="Gene3D" id="2.60.120.200">
    <property type="match status" value="1"/>
</dbReference>
<name>A0ABS5P5W9_9FLAO</name>
<evidence type="ECO:0000313" key="3">
    <source>
        <dbReference type="Proteomes" id="UP000722625"/>
    </source>
</evidence>
<dbReference type="EMBL" id="JAGYVZ010000001">
    <property type="protein sequence ID" value="MBS7229644.1"/>
    <property type="molecule type" value="Genomic_DNA"/>
</dbReference>
<dbReference type="RefSeq" id="WP_213294044.1">
    <property type="nucleotide sequence ID" value="NZ_JAGYVZ010000001.1"/>
</dbReference>
<evidence type="ECO:0000256" key="1">
    <source>
        <dbReference type="SAM" id="SignalP"/>
    </source>
</evidence>
<protein>
    <submittedName>
        <fullName evidence="2">Fibronectin type III</fullName>
    </submittedName>
</protein>
<keyword evidence="1" id="KW-0732">Signal</keyword>
<keyword evidence="3" id="KW-1185">Reference proteome</keyword>